<reference evidence="1" key="1">
    <citation type="journal article" date="2021" name="Mol. Plant Microbe Interact.">
        <title>Telomere to telomere genome assembly of Fusarium musae F31, causal agent of crown rot disease of banana.</title>
        <authorList>
            <person name="Degradi L."/>
            <person name="Tava V."/>
            <person name="Kunova A."/>
            <person name="Cortesi P."/>
            <person name="Saracchi M."/>
            <person name="Pasquali M."/>
        </authorList>
    </citation>
    <scope>NUCLEOTIDE SEQUENCE</scope>
    <source>
        <strain evidence="1">F31</strain>
    </source>
</reference>
<protein>
    <submittedName>
        <fullName evidence="1">Uncharacterized protein</fullName>
    </submittedName>
</protein>
<accession>A0A9P8D8W1</accession>
<evidence type="ECO:0000313" key="2">
    <source>
        <dbReference type="Proteomes" id="UP000827133"/>
    </source>
</evidence>
<dbReference type="GeneID" id="68318083"/>
<dbReference type="KEGG" id="fmu:J7337_010227"/>
<dbReference type="AlphaFoldDB" id="A0A9P8D8W1"/>
<dbReference type="Proteomes" id="UP000827133">
    <property type="component" value="Unassembled WGS sequence"/>
</dbReference>
<proteinExistence type="predicted"/>
<dbReference type="EMBL" id="JAHBCI010000008">
    <property type="protein sequence ID" value="KAG9497367.1"/>
    <property type="molecule type" value="Genomic_DNA"/>
</dbReference>
<comment type="caution">
    <text evidence="1">The sequence shown here is derived from an EMBL/GenBank/DDBJ whole genome shotgun (WGS) entry which is preliminary data.</text>
</comment>
<sequence>MAEDLIKLAQTIAYVLKAMEHENPANELLITQGAYYQPTDSSPFTGNGIIQVVMRKYYVSTDAAYKLFDHARMMVEKSLRNDDIDSQGSATAADCFQEPQGIETSEWLDDFASMGYEVASVGLFYALWIPFANLTPDESLDGSF</sequence>
<keyword evidence="2" id="KW-1185">Reference proteome</keyword>
<dbReference type="RefSeq" id="XP_044676367.1">
    <property type="nucleotide sequence ID" value="XM_044827813.1"/>
</dbReference>
<organism evidence="1 2">
    <name type="scientific">Fusarium musae</name>
    <dbReference type="NCBI Taxonomy" id="1042133"/>
    <lineage>
        <taxon>Eukaryota</taxon>
        <taxon>Fungi</taxon>
        <taxon>Dikarya</taxon>
        <taxon>Ascomycota</taxon>
        <taxon>Pezizomycotina</taxon>
        <taxon>Sordariomycetes</taxon>
        <taxon>Hypocreomycetidae</taxon>
        <taxon>Hypocreales</taxon>
        <taxon>Nectriaceae</taxon>
        <taxon>Fusarium</taxon>
    </lineage>
</organism>
<gene>
    <name evidence="1" type="ORF">J7337_010227</name>
</gene>
<evidence type="ECO:0000313" key="1">
    <source>
        <dbReference type="EMBL" id="KAG9497367.1"/>
    </source>
</evidence>
<name>A0A9P8D8W1_9HYPO</name>